<dbReference type="Proteomes" id="UP001596060">
    <property type="component" value="Unassembled WGS sequence"/>
</dbReference>
<keyword evidence="2" id="KW-1185">Reference proteome</keyword>
<accession>A0ABW0NVP5</accession>
<protein>
    <submittedName>
        <fullName evidence="1">Type II toxin-antitoxin system VapB family antitoxin</fullName>
    </submittedName>
</protein>
<evidence type="ECO:0000313" key="1">
    <source>
        <dbReference type="EMBL" id="MFC5504175.1"/>
    </source>
</evidence>
<dbReference type="Pfam" id="PF09957">
    <property type="entry name" value="VapB_antitoxin"/>
    <property type="match status" value="1"/>
</dbReference>
<sequence length="70" mass="7979">MRTNIDIDDALLKEAMEVTGLPTKKATVEEALRRLVKNAELRQVISDMRGLGWEGDLDEMRTDRPADHRS</sequence>
<dbReference type="RefSeq" id="WP_066722930.1">
    <property type="nucleotide sequence ID" value="NZ_JBHSLU010000005.1"/>
</dbReference>
<dbReference type="EMBL" id="JBHSLU010000005">
    <property type="protein sequence ID" value="MFC5504175.1"/>
    <property type="molecule type" value="Genomic_DNA"/>
</dbReference>
<comment type="caution">
    <text evidence="1">The sequence shown here is derived from an EMBL/GenBank/DDBJ whole genome shotgun (WGS) entry which is preliminary data.</text>
</comment>
<reference evidence="2" key="1">
    <citation type="journal article" date="2019" name="Int. J. Syst. Evol. Microbiol.">
        <title>The Global Catalogue of Microorganisms (GCM) 10K type strain sequencing project: providing services to taxonomists for standard genome sequencing and annotation.</title>
        <authorList>
            <consortium name="The Broad Institute Genomics Platform"/>
            <consortium name="The Broad Institute Genome Sequencing Center for Infectious Disease"/>
            <person name="Wu L."/>
            <person name="Ma J."/>
        </authorList>
    </citation>
    <scope>NUCLEOTIDE SEQUENCE [LARGE SCALE GENOMIC DNA]</scope>
    <source>
        <strain evidence="2">CCUG 43117</strain>
    </source>
</reference>
<evidence type="ECO:0000313" key="2">
    <source>
        <dbReference type="Proteomes" id="UP001596060"/>
    </source>
</evidence>
<dbReference type="InterPro" id="IPR019239">
    <property type="entry name" value="VapB_antitoxin"/>
</dbReference>
<name>A0ABW0NVP5_9HYPH</name>
<organism evidence="1 2">
    <name type="scientific">Bosea massiliensis</name>
    <dbReference type="NCBI Taxonomy" id="151419"/>
    <lineage>
        <taxon>Bacteria</taxon>
        <taxon>Pseudomonadati</taxon>
        <taxon>Pseudomonadota</taxon>
        <taxon>Alphaproteobacteria</taxon>
        <taxon>Hyphomicrobiales</taxon>
        <taxon>Boseaceae</taxon>
        <taxon>Bosea</taxon>
    </lineage>
</organism>
<gene>
    <name evidence="1" type="ORF">ACFPN9_02760</name>
</gene>
<proteinExistence type="predicted"/>